<evidence type="ECO:0000259" key="1">
    <source>
        <dbReference type="Pfam" id="PF00144"/>
    </source>
</evidence>
<proteinExistence type="predicted"/>
<dbReference type="PATRIC" id="fig|253.9.peg.308"/>
<dbReference type="SUPFAM" id="SSF56601">
    <property type="entry name" value="beta-lactamase/transpeptidase-like"/>
    <property type="match status" value="1"/>
</dbReference>
<dbReference type="PANTHER" id="PTHR46825:SF9">
    <property type="entry name" value="BETA-LACTAMASE-RELATED DOMAIN-CONTAINING PROTEIN"/>
    <property type="match status" value="1"/>
</dbReference>
<organism evidence="2 3">
    <name type="scientific">Chryseobacterium indologenes</name>
    <name type="common">Flavobacterium indologenes</name>
    <dbReference type="NCBI Taxonomy" id="253"/>
    <lineage>
        <taxon>Bacteria</taxon>
        <taxon>Pseudomonadati</taxon>
        <taxon>Bacteroidota</taxon>
        <taxon>Flavobacteriia</taxon>
        <taxon>Flavobacteriales</taxon>
        <taxon>Weeksellaceae</taxon>
        <taxon>Chryseobacterium group</taxon>
        <taxon>Chryseobacterium</taxon>
    </lineage>
</organism>
<dbReference type="OrthoDB" id="9793489at2"/>
<dbReference type="Gene3D" id="3.40.710.10">
    <property type="entry name" value="DD-peptidase/beta-lactamase superfamily"/>
    <property type="match status" value="1"/>
</dbReference>
<dbReference type="EMBL" id="LJOD01000001">
    <property type="protein sequence ID" value="KPE52705.1"/>
    <property type="molecule type" value="Genomic_DNA"/>
</dbReference>
<dbReference type="InterPro" id="IPR050491">
    <property type="entry name" value="AmpC-like"/>
</dbReference>
<reference evidence="3" key="2">
    <citation type="submission" date="2015-09" db="EMBL/GenBank/DDBJ databases">
        <title>Draft genome sequence of a multidrug-resistant Chryseobacterium indologenes isolate from Malaysia.</title>
        <authorList>
            <person name="Yu C.Y."/>
            <person name="Ang G.Y."/>
            <person name="Chan K.-G."/>
        </authorList>
    </citation>
    <scope>NUCLEOTIDE SEQUENCE [LARGE SCALE GENOMIC DNA]</scope>
    <source>
        <strain evidence="3">CI_885</strain>
    </source>
</reference>
<accession>A0A0N0ZZS6</accession>
<dbReference type="PANTHER" id="PTHR46825">
    <property type="entry name" value="D-ALANYL-D-ALANINE-CARBOXYPEPTIDASE/ENDOPEPTIDASE AMPH"/>
    <property type="match status" value="1"/>
</dbReference>
<dbReference type="InterPro" id="IPR012338">
    <property type="entry name" value="Beta-lactam/transpept-like"/>
</dbReference>
<sequence length="369" mass="42218">MTLNNVKASLRGIQMIVFLFFCMAEGQNKTDFSVLDKKTDKLLEKFRKKYNIPGLSVSVSHRSQLVYSKGSGYADVENKAEVIPSKTKFRIGSISKTITSVALASLREQDKVNLKESIYKYLDSLPKKEYDITIEQLLSHRAGLVRDQQKSFLCGKNDLHRNNFYQSFQDTQLISKPGTAYRYSNYGYILLGVLLEKLSGQPLLKAKKELVLDKAGLEHTVPDDGNFDEDTSRFYYRLNNELKIVPCTDCSFNYGPGCYLSTSEDLVKLGNSYLYADKILSKETFKELLIPRNEDKTYALGFITGRDFYRNYYFGHAGAYPGGMADLRIYPKERLVVSVLINIKDDDIRLNQLLDEIIFQYLELIKKEG</sequence>
<dbReference type="InterPro" id="IPR001466">
    <property type="entry name" value="Beta-lactam-related"/>
</dbReference>
<dbReference type="RefSeq" id="WP_062696265.1">
    <property type="nucleotide sequence ID" value="NZ_LJOD01000001.1"/>
</dbReference>
<gene>
    <name evidence="2" type="ORF">AOB46_01460</name>
</gene>
<reference evidence="2 3" key="1">
    <citation type="journal article" date="2015" name="Genom Data">
        <title>Draft genome sequence of a multidrug-resistant Chryseobacterium indologenes isolate from Malaysia.</title>
        <authorList>
            <person name="Yu C.Y."/>
            <person name="Ang G.Y."/>
            <person name="Cheng H.J."/>
            <person name="Cheong Y.M."/>
            <person name="Yin W.F."/>
            <person name="Chan K.G."/>
        </authorList>
    </citation>
    <scope>NUCLEOTIDE SEQUENCE [LARGE SCALE GENOMIC DNA]</scope>
    <source>
        <strain evidence="2 3">CI_885</strain>
    </source>
</reference>
<feature type="domain" description="Beta-lactamase-related" evidence="1">
    <location>
        <begin position="40"/>
        <end position="345"/>
    </location>
</feature>
<evidence type="ECO:0000313" key="2">
    <source>
        <dbReference type="EMBL" id="KPE52705.1"/>
    </source>
</evidence>
<comment type="caution">
    <text evidence="2">The sequence shown here is derived from an EMBL/GenBank/DDBJ whole genome shotgun (WGS) entry which is preliminary data.</text>
</comment>
<name>A0A0N0ZZS6_CHRID</name>
<evidence type="ECO:0000313" key="3">
    <source>
        <dbReference type="Proteomes" id="UP000037953"/>
    </source>
</evidence>
<dbReference type="AlphaFoldDB" id="A0A0N0ZZS6"/>
<protein>
    <recommendedName>
        <fullName evidence="1">Beta-lactamase-related domain-containing protein</fullName>
    </recommendedName>
</protein>
<dbReference type="Proteomes" id="UP000037953">
    <property type="component" value="Unassembled WGS sequence"/>
</dbReference>
<dbReference type="Pfam" id="PF00144">
    <property type="entry name" value="Beta-lactamase"/>
    <property type="match status" value="1"/>
</dbReference>